<dbReference type="PANTHER" id="PTHR11139:SF71">
    <property type="entry name" value="SERINE_THREONINE-PROTEIN KINASE SMG1"/>
    <property type="match status" value="1"/>
</dbReference>
<dbReference type="GO" id="GO:0000184">
    <property type="term" value="P:nuclear-transcribed mRNA catabolic process, nonsense-mediated decay"/>
    <property type="evidence" value="ECO:0007669"/>
    <property type="project" value="TreeGrafter"/>
</dbReference>
<dbReference type="SMART" id="SM00146">
    <property type="entry name" value="PI3Kc"/>
    <property type="match status" value="1"/>
</dbReference>
<dbReference type="InterPro" id="IPR050517">
    <property type="entry name" value="DDR_Repair_Kinase"/>
</dbReference>
<dbReference type="InterPro" id="IPR011009">
    <property type="entry name" value="Kinase-like_dom_sf"/>
</dbReference>
<sequence length="806" mass="91151">MNDINKDFQQNRHLQLFNLSAKLQHLATLSVPLPVSGITADKLIIERFGERVRILPTKTKPKRIEIITSNGSCRPFLLKGLEDLRLDERIQQTLKVANSLLQTDKQSRTRNLNARTYDIFPLGDHFGMIEWIDNISQLFSIFKRWQMRDFAVRTSLSGKEGEVLQRPHEMFNTKLAVALKKHGVARNVSRRDWPSHVLTGVFKELCNETPNNLVKSELWAASPSADLWWEKTVTFSRSMGVNSILGYLIGLGDRHLDNIMVDCKKGEVVHIDYNVCFEKGLRLRVPENVPFRLTQNLVGAMGVGGIEGVFRISCNLTLGVLQNNKDVLLALLDSFVYDPIVDWAIDDEALEGKLEGLNLNVKFMWSRIAENKDDIVEAVQSLPQSAAYVYREMQNFVERSSRNHDIQKEIDLLTSEMKDLEIGGRVVKVTDETMLREELKSALNDSGVWYSKHQMAIAAILNPQLDEYLSSLNVNTSLVMDHLLTAASIETDEFDQRLLEVIEARGRHLQLLYQRLKAYQVLVAPIVNGVLAQDLRQKVVQVLSGFGQSSAFESLRQTLLIDEPSIMAKTIDDTFVLLEKAQSKKIEEREALKHRARTVEVPLGQVEGQMNEMEAVQQSYAVHRSHLNSLNCCVLMRGVEVSVSILTDVSGSSEAEYFASTRYALGHQCGFVPMSLFDTLSAISIIKNWLESSNDLLVDVISNEFETDVLTPLRFMNSLGETIEEFSWQIVGAVSNISVMLLSSDASLPLFLDQLEKLCRPFLMISDQSNEFQQHSKRGVLPSYEKPGPLHSGSSSFCIRKRFWST</sequence>
<dbReference type="SUPFAM" id="SSF56112">
    <property type="entry name" value="Protein kinase-like (PK-like)"/>
    <property type="match status" value="1"/>
</dbReference>
<dbReference type="InterPro" id="IPR036940">
    <property type="entry name" value="PI3/4_kinase_cat_sf"/>
</dbReference>
<comment type="caution">
    <text evidence="2">The sequence shown here is derived from an EMBL/GenBank/DDBJ whole genome shotgun (WGS) entry which is preliminary data.</text>
</comment>
<dbReference type="Gene3D" id="1.10.1070.11">
    <property type="entry name" value="Phosphatidylinositol 3-/4-kinase, catalytic domain"/>
    <property type="match status" value="1"/>
</dbReference>
<dbReference type="PROSITE" id="PS50290">
    <property type="entry name" value="PI3_4_KINASE_3"/>
    <property type="match status" value="1"/>
</dbReference>
<reference evidence="2 3" key="1">
    <citation type="submission" date="2016-07" db="EMBL/GenBank/DDBJ databases">
        <title>Pervasive Adenine N6-methylation of Active Genes in Fungi.</title>
        <authorList>
            <consortium name="DOE Joint Genome Institute"/>
            <person name="Mondo S.J."/>
            <person name="Dannebaum R.O."/>
            <person name="Kuo R.C."/>
            <person name="Labutti K."/>
            <person name="Haridas S."/>
            <person name="Kuo A."/>
            <person name="Salamov A."/>
            <person name="Ahrendt S.R."/>
            <person name="Lipzen A."/>
            <person name="Sullivan W."/>
            <person name="Andreopoulos W.B."/>
            <person name="Clum A."/>
            <person name="Lindquist E."/>
            <person name="Daum C."/>
            <person name="Ramamoorthy G.K."/>
            <person name="Gryganskyi A."/>
            <person name="Culley D."/>
            <person name="Magnuson J.K."/>
            <person name="James T.Y."/>
            <person name="O'Malley M.A."/>
            <person name="Stajich J.E."/>
            <person name="Spatafora J.W."/>
            <person name="Visel A."/>
            <person name="Grigoriev I.V."/>
        </authorList>
    </citation>
    <scope>NUCLEOTIDE SEQUENCE [LARGE SCALE GENOMIC DNA]</scope>
    <source>
        <strain evidence="2 3">JEL800</strain>
    </source>
</reference>
<proteinExistence type="predicted"/>
<dbReference type="Gene3D" id="3.30.1010.10">
    <property type="entry name" value="Phosphatidylinositol 3-kinase Catalytic Subunit, Chain A, domain 4"/>
    <property type="match status" value="1"/>
</dbReference>
<dbReference type="InterPro" id="IPR000403">
    <property type="entry name" value="PI3/4_kinase_cat_dom"/>
</dbReference>
<dbReference type="EMBL" id="MCGO01000045">
    <property type="protein sequence ID" value="ORY38232.1"/>
    <property type="molecule type" value="Genomic_DNA"/>
</dbReference>
<gene>
    <name evidence="2" type="ORF">BCR33DRAFT_435025</name>
</gene>
<accession>A0A1Y2BTZ7</accession>
<dbReference type="Proteomes" id="UP000193642">
    <property type="component" value="Unassembled WGS sequence"/>
</dbReference>
<dbReference type="OrthoDB" id="381190at2759"/>
<dbReference type="GO" id="GO:0005634">
    <property type="term" value="C:nucleus"/>
    <property type="evidence" value="ECO:0007669"/>
    <property type="project" value="TreeGrafter"/>
</dbReference>
<dbReference type="Pfam" id="PF00454">
    <property type="entry name" value="PI3_PI4_kinase"/>
    <property type="match status" value="1"/>
</dbReference>
<evidence type="ECO:0000313" key="3">
    <source>
        <dbReference type="Proteomes" id="UP000193642"/>
    </source>
</evidence>
<evidence type="ECO:0000259" key="1">
    <source>
        <dbReference type="PROSITE" id="PS50290"/>
    </source>
</evidence>
<organism evidence="2 3">
    <name type="scientific">Rhizoclosmatium globosum</name>
    <dbReference type="NCBI Taxonomy" id="329046"/>
    <lineage>
        <taxon>Eukaryota</taxon>
        <taxon>Fungi</taxon>
        <taxon>Fungi incertae sedis</taxon>
        <taxon>Chytridiomycota</taxon>
        <taxon>Chytridiomycota incertae sedis</taxon>
        <taxon>Chytridiomycetes</taxon>
        <taxon>Chytridiales</taxon>
        <taxon>Chytriomycetaceae</taxon>
        <taxon>Rhizoclosmatium</taxon>
    </lineage>
</organism>
<dbReference type="AlphaFoldDB" id="A0A1Y2BTZ7"/>
<keyword evidence="3" id="KW-1185">Reference proteome</keyword>
<dbReference type="GO" id="GO:0004674">
    <property type="term" value="F:protein serine/threonine kinase activity"/>
    <property type="evidence" value="ECO:0007669"/>
    <property type="project" value="TreeGrafter"/>
</dbReference>
<evidence type="ECO:0000313" key="2">
    <source>
        <dbReference type="EMBL" id="ORY38232.1"/>
    </source>
</evidence>
<dbReference type="PANTHER" id="PTHR11139">
    <property type="entry name" value="ATAXIA TELANGIECTASIA MUTATED ATM -RELATED"/>
    <property type="match status" value="1"/>
</dbReference>
<name>A0A1Y2BTZ7_9FUNG</name>
<protein>
    <recommendedName>
        <fullName evidence="1">PI3K/PI4K catalytic domain-containing protein</fullName>
    </recommendedName>
</protein>
<feature type="domain" description="PI3K/PI4K catalytic" evidence="1">
    <location>
        <begin position="48"/>
        <end position="383"/>
    </location>
</feature>
<dbReference type="STRING" id="329046.A0A1Y2BTZ7"/>